<dbReference type="GO" id="GO:0017004">
    <property type="term" value="P:cytochrome complex assembly"/>
    <property type="evidence" value="ECO:0007669"/>
    <property type="project" value="UniProtKB-KW"/>
</dbReference>
<sequence length="42" mass="4474">MPELGKYAAEVLLAYGASGAILGALIAVTLWQARAAKRDEER</sequence>
<comment type="caution">
    <text evidence="13">The sequence shown here is derived from an EMBL/GenBank/DDBJ whole genome shotgun (WGS) entry which is preliminary data.</text>
</comment>
<dbReference type="GO" id="GO:0005886">
    <property type="term" value="C:plasma membrane"/>
    <property type="evidence" value="ECO:0007669"/>
    <property type="project" value="UniProtKB-SubCell"/>
</dbReference>
<keyword evidence="14" id="KW-1185">Reference proteome</keyword>
<organism evidence="13 14">
    <name type="scientific">Hasllibacter halocynthiae</name>
    <dbReference type="NCBI Taxonomy" id="595589"/>
    <lineage>
        <taxon>Bacteria</taxon>
        <taxon>Pseudomonadati</taxon>
        <taxon>Pseudomonadota</taxon>
        <taxon>Alphaproteobacteria</taxon>
        <taxon>Rhodobacterales</taxon>
        <taxon>Roseobacteraceae</taxon>
        <taxon>Hasllibacter</taxon>
    </lineage>
</organism>
<feature type="transmembrane region" description="Helical" evidence="12">
    <location>
        <begin position="12"/>
        <end position="33"/>
    </location>
</feature>
<dbReference type="NCBIfam" id="TIGR03141">
    <property type="entry name" value="cytochro_ccmD"/>
    <property type="match status" value="1"/>
</dbReference>
<evidence type="ECO:0000256" key="9">
    <source>
        <dbReference type="ARBA" id="ARBA00022748"/>
    </source>
</evidence>
<proteinExistence type="inferred from homology"/>
<dbReference type="GO" id="GO:0015886">
    <property type="term" value="P:heme transport"/>
    <property type="evidence" value="ECO:0007669"/>
    <property type="project" value="InterPro"/>
</dbReference>
<dbReference type="InterPro" id="IPR007078">
    <property type="entry name" value="Haem_export_protD_CcmD"/>
</dbReference>
<evidence type="ECO:0000313" key="13">
    <source>
        <dbReference type="EMBL" id="PRY95404.1"/>
    </source>
</evidence>
<keyword evidence="5 12" id="KW-0813">Transport</keyword>
<evidence type="ECO:0000256" key="7">
    <source>
        <dbReference type="ARBA" id="ARBA00022519"/>
    </source>
</evidence>
<evidence type="ECO:0000256" key="11">
    <source>
        <dbReference type="ARBA" id="ARBA00023136"/>
    </source>
</evidence>
<evidence type="ECO:0000256" key="12">
    <source>
        <dbReference type="RuleBase" id="RU363101"/>
    </source>
</evidence>
<comment type="function">
    <text evidence="1 12">Required for the export of heme to the periplasm for the biogenesis of c-type cytochromes.</text>
</comment>
<keyword evidence="11 12" id="KW-0472">Membrane</keyword>
<keyword evidence="9 12" id="KW-0201">Cytochrome c-type biogenesis</keyword>
<evidence type="ECO:0000313" key="14">
    <source>
        <dbReference type="Proteomes" id="UP000238801"/>
    </source>
</evidence>
<comment type="similarity">
    <text evidence="3 12">Belongs to the CcmD/CycX/HelD family.</text>
</comment>
<evidence type="ECO:0000256" key="8">
    <source>
        <dbReference type="ARBA" id="ARBA00022692"/>
    </source>
</evidence>
<keyword evidence="7 12" id="KW-0997">Cell inner membrane</keyword>
<accession>A0A2T0X966</accession>
<evidence type="ECO:0000256" key="4">
    <source>
        <dbReference type="ARBA" id="ARBA00016461"/>
    </source>
</evidence>
<keyword evidence="6 12" id="KW-1003">Cell membrane</keyword>
<evidence type="ECO:0000256" key="10">
    <source>
        <dbReference type="ARBA" id="ARBA00022989"/>
    </source>
</evidence>
<dbReference type="Pfam" id="PF04995">
    <property type="entry name" value="CcmD"/>
    <property type="match status" value="1"/>
</dbReference>
<dbReference type="EMBL" id="PVTT01000001">
    <property type="protein sequence ID" value="PRY95404.1"/>
    <property type="molecule type" value="Genomic_DNA"/>
</dbReference>
<evidence type="ECO:0000256" key="5">
    <source>
        <dbReference type="ARBA" id="ARBA00022448"/>
    </source>
</evidence>
<name>A0A2T0X966_9RHOB</name>
<evidence type="ECO:0000256" key="2">
    <source>
        <dbReference type="ARBA" id="ARBA00004377"/>
    </source>
</evidence>
<comment type="subcellular location">
    <subcellularLocation>
        <location evidence="2 12">Cell inner membrane</location>
        <topology evidence="2 12">Single-pass membrane protein</topology>
    </subcellularLocation>
</comment>
<evidence type="ECO:0000256" key="3">
    <source>
        <dbReference type="ARBA" id="ARBA00008741"/>
    </source>
</evidence>
<keyword evidence="8 12" id="KW-0812">Transmembrane</keyword>
<protein>
    <recommendedName>
        <fullName evidence="4 12">Heme exporter protein D</fullName>
    </recommendedName>
</protein>
<dbReference type="RefSeq" id="WP_106159786.1">
    <property type="nucleotide sequence ID" value="NZ_PVTT01000001.1"/>
</dbReference>
<keyword evidence="10 12" id="KW-1133">Transmembrane helix</keyword>
<reference evidence="13 14" key="1">
    <citation type="submission" date="2018-03" db="EMBL/GenBank/DDBJ databases">
        <title>Genomic Encyclopedia of Archaeal and Bacterial Type Strains, Phase II (KMG-II): from individual species to whole genera.</title>
        <authorList>
            <person name="Goeker M."/>
        </authorList>
    </citation>
    <scope>NUCLEOTIDE SEQUENCE [LARGE SCALE GENOMIC DNA]</scope>
    <source>
        <strain evidence="13 14">DSM 29318</strain>
    </source>
</reference>
<dbReference type="AlphaFoldDB" id="A0A2T0X966"/>
<dbReference type="Proteomes" id="UP000238801">
    <property type="component" value="Unassembled WGS sequence"/>
</dbReference>
<evidence type="ECO:0000256" key="6">
    <source>
        <dbReference type="ARBA" id="ARBA00022475"/>
    </source>
</evidence>
<evidence type="ECO:0000256" key="1">
    <source>
        <dbReference type="ARBA" id="ARBA00002442"/>
    </source>
</evidence>
<gene>
    <name evidence="13" type="ORF">BCF33_1023</name>
</gene>